<dbReference type="GO" id="GO:0016491">
    <property type="term" value="F:oxidoreductase activity"/>
    <property type="evidence" value="ECO:0007669"/>
    <property type="project" value="UniProtKB-KW"/>
</dbReference>
<dbReference type="InterPro" id="IPR027477">
    <property type="entry name" value="Succ_DH/fumarate_Rdtase_cat_sf"/>
</dbReference>
<gene>
    <name evidence="6" type="ORF">CAL29_14285</name>
</gene>
<dbReference type="InterPro" id="IPR050315">
    <property type="entry name" value="FAD-oxidoreductase_2"/>
</dbReference>
<keyword evidence="4" id="KW-0560">Oxidoreductase</keyword>
<dbReference type="PANTHER" id="PTHR43400:SF10">
    <property type="entry name" value="3-OXOSTEROID 1-DEHYDROGENASE"/>
    <property type="match status" value="1"/>
</dbReference>
<comment type="cofactor">
    <cofactor evidence="1">
        <name>FAD</name>
        <dbReference type="ChEBI" id="CHEBI:57692"/>
    </cofactor>
</comment>
<protein>
    <submittedName>
        <fullName evidence="6">FAD-binding dehydrogenase</fullName>
    </submittedName>
</protein>
<dbReference type="EMBL" id="NEVM01000002">
    <property type="protein sequence ID" value="OZI35089.1"/>
    <property type="molecule type" value="Genomic_DNA"/>
</dbReference>
<keyword evidence="2" id="KW-0285">Flavoprotein</keyword>
<reference evidence="7" key="1">
    <citation type="submission" date="2017-05" db="EMBL/GenBank/DDBJ databases">
        <title>Complete and WGS of Bordetella genogroups.</title>
        <authorList>
            <person name="Spilker T."/>
            <person name="Lipuma J."/>
        </authorList>
    </citation>
    <scope>NUCLEOTIDE SEQUENCE [LARGE SCALE GENOMIC DNA]</scope>
    <source>
        <strain evidence="7">AU16122</strain>
    </source>
</reference>
<proteinExistence type="predicted"/>
<dbReference type="Gene3D" id="3.90.700.10">
    <property type="entry name" value="Succinate dehydrogenase/fumarate reductase flavoprotein, catalytic domain"/>
    <property type="match status" value="1"/>
</dbReference>
<dbReference type="SUPFAM" id="SSF56425">
    <property type="entry name" value="Succinate dehydrogenase/fumarate reductase flavoprotein, catalytic domain"/>
    <property type="match status" value="1"/>
</dbReference>
<dbReference type="Proteomes" id="UP000216020">
    <property type="component" value="Unassembled WGS sequence"/>
</dbReference>
<comment type="caution">
    <text evidence="6">The sequence shown here is derived from an EMBL/GenBank/DDBJ whole genome shotgun (WGS) entry which is preliminary data.</text>
</comment>
<dbReference type="PANTHER" id="PTHR43400">
    <property type="entry name" value="FUMARATE REDUCTASE"/>
    <property type="match status" value="1"/>
</dbReference>
<evidence type="ECO:0000313" key="7">
    <source>
        <dbReference type="Proteomes" id="UP000216020"/>
    </source>
</evidence>
<dbReference type="AlphaFoldDB" id="A0A261SCG5"/>
<evidence type="ECO:0000256" key="1">
    <source>
        <dbReference type="ARBA" id="ARBA00001974"/>
    </source>
</evidence>
<dbReference type="Gene3D" id="3.50.50.60">
    <property type="entry name" value="FAD/NAD(P)-binding domain"/>
    <property type="match status" value="1"/>
</dbReference>
<accession>A0A261SCG5</accession>
<evidence type="ECO:0000259" key="5">
    <source>
        <dbReference type="Pfam" id="PF00890"/>
    </source>
</evidence>
<dbReference type="Pfam" id="PF00890">
    <property type="entry name" value="FAD_binding_2"/>
    <property type="match status" value="1"/>
</dbReference>
<evidence type="ECO:0000256" key="3">
    <source>
        <dbReference type="ARBA" id="ARBA00022827"/>
    </source>
</evidence>
<keyword evidence="3" id="KW-0274">FAD</keyword>
<organism evidence="6 7">
    <name type="scientific">Bordetella genomosp. 10</name>
    <dbReference type="NCBI Taxonomy" id="1416804"/>
    <lineage>
        <taxon>Bacteria</taxon>
        <taxon>Pseudomonadati</taxon>
        <taxon>Pseudomonadota</taxon>
        <taxon>Betaproteobacteria</taxon>
        <taxon>Burkholderiales</taxon>
        <taxon>Alcaligenaceae</taxon>
        <taxon>Bordetella</taxon>
    </lineage>
</organism>
<dbReference type="InterPro" id="IPR036188">
    <property type="entry name" value="FAD/NAD-bd_sf"/>
</dbReference>
<evidence type="ECO:0000256" key="4">
    <source>
        <dbReference type="ARBA" id="ARBA00023002"/>
    </source>
</evidence>
<sequence>MSAHFDVVVVGYGAAGAAAAIAAHDAGARVLIVEKMPYPGGLSVVSAGGARIAYDADAAARYLIATCGGRTPPDVLRRLAQGMVELPGWMQALAKEVDASVRVFPALGNYPFEGFDQLGYVEVDRLQSDATPLPPTFYSNAGTNFFGLLRQCVERRGIEVRLGTAAKSLLRTASGVHGLRIEHEGQSETVDARGGVILACGGFEANAQMQSQYFEATGTRPASFLGNTGDGITMAQALGADLWHMWHFHGPYGFRHPDPAFRYGLYAKNFPMWTPGHHPDPLPPVPWILVDQRGRRFANEYEPYPGDTGVRHFAHFDAASAAHSRLPAYLIVDRKGLEMYPLGRAIANDPAMTYRWSEDNLAEVELGILRRAESLPALATALGMDPVMLETQVRQWNAACDAGRDDAYDRRPETMLPLLHAPYYAAEVWPLVINTQGGPVHDAHQRVIDVRGEPIEGLYAAGELGSVFGHIYLAGGNLAECVVGGRNAARHLAHRLER</sequence>
<dbReference type="RefSeq" id="WP_256977457.1">
    <property type="nucleotide sequence ID" value="NZ_NEVM01000002.1"/>
</dbReference>
<dbReference type="InterPro" id="IPR003953">
    <property type="entry name" value="FAD-dep_OxRdtase_2_FAD-bd"/>
</dbReference>
<evidence type="ECO:0000256" key="2">
    <source>
        <dbReference type="ARBA" id="ARBA00022630"/>
    </source>
</evidence>
<evidence type="ECO:0000313" key="6">
    <source>
        <dbReference type="EMBL" id="OZI35089.1"/>
    </source>
</evidence>
<keyword evidence="7" id="KW-1185">Reference proteome</keyword>
<feature type="domain" description="FAD-dependent oxidoreductase 2 FAD-binding" evidence="5">
    <location>
        <begin position="6"/>
        <end position="477"/>
    </location>
</feature>
<name>A0A261SCG5_9BORD</name>
<dbReference type="SUPFAM" id="SSF51905">
    <property type="entry name" value="FAD/NAD(P)-binding domain"/>
    <property type="match status" value="1"/>
</dbReference>
<dbReference type="GO" id="GO:0008202">
    <property type="term" value="P:steroid metabolic process"/>
    <property type="evidence" value="ECO:0007669"/>
    <property type="project" value="UniProtKB-ARBA"/>
</dbReference>